<dbReference type="Ensembl" id="ENSLAFT00000035277.1">
    <property type="protein sequence ID" value="ENSLAFP00000024408.1"/>
    <property type="gene ID" value="ENSLAFG00000025902.1"/>
</dbReference>
<accession>G3U9A0</accession>
<feature type="compositionally biased region" description="Basic and acidic residues" evidence="1">
    <location>
        <begin position="45"/>
        <end position="60"/>
    </location>
</feature>
<proteinExistence type="predicted"/>
<dbReference type="AlphaFoldDB" id="G3U9A0"/>
<gene>
    <name evidence="2" type="primary">PABPN1L</name>
</gene>
<protein>
    <submittedName>
        <fullName evidence="2">PABPN1 like, cytoplasmic</fullName>
    </submittedName>
</protein>
<name>G3U9A0_LOXAF</name>
<reference evidence="2" key="3">
    <citation type="submission" date="2025-09" db="UniProtKB">
        <authorList>
            <consortium name="Ensembl"/>
        </authorList>
    </citation>
    <scope>IDENTIFICATION</scope>
    <source>
        <strain evidence="2">Isolate ISIS603380</strain>
    </source>
</reference>
<dbReference type="Proteomes" id="UP000007646">
    <property type="component" value="Unassembled WGS sequence"/>
</dbReference>
<evidence type="ECO:0000313" key="2">
    <source>
        <dbReference type="Ensembl" id="ENSLAFP00000024408.1"/>
    </source>
</evidence>
<evidence type="ECO:0000256" key="1">
    <source>
        <dbReference type="SAM" id="MobiDB-lite"/>
    </source>
</evidence>
<reference evidence="2 3" key="1">
    <citation type="submission" date="2009-06" db="EMBL/GenBank/DDBJ databases">
        <title>The Genome Sequence of Loxodonta africana (African elephant).</title>
        <authorList>
            <person name="Di Palma F."/>
            <person name="Heiman D."/>
            <person name="Young S."/>
            <person name="Johnson J."/>
            <person name="Lander E.S."/>
            <person name="Lindblad-Toh K."/>
        </authorList>
    </citation>
    <scope>NUCLEOTIDE SEQUENCE [LARGE SCALE GENOMIC DNA]</scope>
    <source>
        <strain evidence="2 3">Isolate ISIS603380</strain>
    </source>
</reference>
<organism evidence="2 3">
    <name type="scientific">Loxodonta africana</name>
    <name type="common">African elephant</name>
    <dbReference type="NCBI Taxonomy" id="9785"/>
    <lineage>
        <taxon>Eukaryota</taxon>
        <taxon>Metazoa</taxon>
        <taxon>Chordata</taxon>
        <taxon>Craniata</taxon>
        <taxon>Vertebrata</taxon>
        <taxon>Euteleostomi</taxon>
        <taxon>Mammalia</taxon>
        <taxon>Eutheria</taxon>
        <taxon>Afrotheria</taxon>
        <taxon>Proboscidea</taxon>
        <taxon>Elephantidae</taxon>
        <taxon>Loxodonta</taxon>
    </lineage>
</organism>
<evidence type="ECO:0000313" key="3">
    <source>
        <dbReference type="Proteomes" id="UP000007646"/>
    </source>
</evidence>
<dbReference type="GeneTree" id="ENSGT00940000161325"/>
<sequence>MWPFPSSSLFPPPTEAWLQRATSDPEAQGWGAWSGTGKPPLGPGHGEKKEEEKKEDAKKEDEEDASFPLSILERENLAECPAPDQELEAIRLKLWAMEQAGEPPGLPNIQGVVPGEEGTGIMLAGGLLSPETGLPFPESPQEKEEVDHRSIYVGNLCLHRVGWRGLRAGRTPHPAPPPALQSLLASSAPPSNLAALPPGLARTPRLRQSCCP</sequence>
<reference evidence="2" key="2">
    <citation type="submission" date="2025-08" db="UniProtKB">
        <authorList>
            <consortium name="Ensembl"/>
        </authorList>
    </citation>
    <scope>IDENTIFICATION</scope>
    <source>
        <strain evidence="2">Isolate ISIS603380</strain>
    </source>
</reference>
<dbReference type="HOGENOM" id="CLU_012062_23_2_1"/>
<feature type="region of interest" description="Disordered" evidence="1">
    <location>
        <begin position="1"/>
        <end position="75"/>
    </location>
</feature>
<keyword evidence="3" id="KW-1185">Reference proteome</keyword>